<keyword evidence="3" id="KW-1185">Reference proteome</keyword>
<evidence type="ECO:0008006" key="4">
    <source>
        <dbReference type="Google" id="ProtNLM"/>
    </source>
</evidence>
<evidence type="ECO:0000256" key="1">
    <source>
        <dbReference type="SAM" id="MobiDB-lite"/>
    </source>
</evidence>
<dbReference type="PANTHER" id="PTHR15615:SF27">
    <property type="entry name" value="PHO85 CYCLIN CLG1"/>
    <property type="match status" value="1"/>
</dbReference>
<dbReference type="GO" id="GO:0005634">
    <property type="term" value="C:nucleus"/>
    <property type="evidence" value="ECO:0007669"/>
    <property type="project" value="TreeGrafter"/>
</dbReference>
<protein>
    <recommendedName>
        <fullName evidence="4">Cyclin N-terminal domain-containing protein</fullName>
    </recommendedName>
</protein>
<dbReference type="GO" id="GO:0000307">
    <property type="term" value="C:cyclin-dependent protein kinase holoenzyme complex"/>
    <property type="evidence" value="ECO:0007669"/>
    <property type="project" value="TreeGrafter"/>
</dbReference>
<dbReference type="STRING" id="1246581.A0A2H9TMN5"/>
<dbReference type="GO" id="GO:0016538">
    <property type="term" value="F:cyclin-dependent protein serine/threonine kinase regulator activity"/>
    <property type="evidence" value="ECO:0007669"/>
    <property type="project" value="TreeGrafter"/>
</dbReference>
<gene>
    <name evidence="2" type="ORF">PSACC_01144</name>
</gene>
<comment type="caution">
    <text evidence="2">The sequence shown here is derived from an EMBL/GenBank/DDBJ whole genome shotgun (WGS) entry which is preliminary data.</text>
</comment>
<dbReference type="OrthoDB" id="244495at2759"/>
<evidence type="ECO:0000313" key="2">
    <source>
        <dbReference type="EMBL" id="PJF19038.1"/>
    </source>
</evidence>
<dbReference type="InterPro" id="IPR036915">
    <property type="entry name" value="Cyclin-like_sf"/>
</dbReference>
<dbReference type="PANTHER" id="PTHR15615">
    <property type="match status" value="1"/>
</dbReference>
<feature type="region of interest" description="Disordered" evidence="1">
    <location>
        <begin position="1"/>
        <end position="36"/>
    </location>
</feature>
<organism evidence="2 3">
    <name type="scientific">Paramicrosporidium saccamoebae</name>
    <dbReference type="NCBI Taxonomy" id="1246581"/>
    <lineage>
        <taxon>Eukaryota</taxon>
        <taxon>Fungi</taxon>
        <taxon>Fungi incertae sedis</taxon>
        <taxon>Cryptomycota</taxon>
        <taxon>Cryptomycota incertae sedis</taxon>
        <taxon>Paramicrosporidium</taxon>
    </lineage>
</organism>
<dbReference type="GO" id="GO:0019901">
    <property type="term" value="F:protein kinase binding"/>
    <property type="evidence" value="ECO:0007669"/>
    <property type="project" value="InterPro"/>
</dbReference>
<dbReference type="AlphaFoldDB" id="A0A2H9TMN5"/>
<evidence type="ECO:0000313" key="3">
    <source>
        <dbReference type="Proteomes" id="UP000240830"/>
    </source>
</evidence>
<reference evidence="2 3" key="1">
    <citation type="submission" date="2016-10" db="EMBL/GenBank/DDBJ databases">
        <title>The genome of Paramicrosporidium saccamoebae is the missing link in understanding Cryptomycota and Microsporidia evolution.</title>
        <authorList>
            <person name="Quandt C.A."/>
            <person name="Beaudet D."/>
            <person name="Corsaro D."/>
            <person name="Michel R."/>
            <person name="Corradi N."/>
            <person name="James T."/>
        </authorList>
    </citation>
    <scope>NUCLEOTIDE SEQUENCE [LARGE SCALE GENOMIC DNA]</scope>
    <source>
        <strain evidence="2 3">KSL3</strain>
    </source>
</reference>
<dbReference type="Proteomes" id="UP000240830">
    <property type="component" value="Unassembled WGS sequence"/>
</dbReference>
<dbReference type="SUPFAM" id="SSF47954">
    <property type="entry name" value="Cyclin-like"/>
    <property type="match status" value="1"/>
</dbReference>
<proteinExistence type="predicted"/>
<dbReference type="Gene3D" id="1.10.472.10">
    <property type="entry name" value="Cyclin-like"/>
    <property type="match status" value="1"/>
</dbReference>
<dbReference type="CDD" id="cd20557">
    <property type="entry name" value="CYCLIN_ScPCL1-like"/>
    <property type="match status" value="1"/>
</dbReference>
<name>A0A2H9TMN5_9FUNG</name>
<dbReference type="InterPro" id="IPR013922">
    <property type="entry name" value="Cyclin_PHO80-like"/>
</dbReference>
<sequence length="280" mass="32476">MYHQQSGWSIRTDGDERSGEDSWNSVSPPDDRRQFLSMGRPQGVDVEWRTFLGHWNQPMLRMLIAERIPDLVAIIWQREFVELPLHGTMGFPPRRAPADEDAVHATRKLLHAILNRTRITTAAMLLALFFVHRYRIFPDSEVGCAGSQYRMFLVGMLLAHKYSEDHPFSNRVWAQLSELQVSHVNVMERDFLRRIDHRLSVQLEEFQLWVVALDRRFGWTGAVSMNTSYRTMPLPPIPNMIRTPAPVQAKNDNSQRRPASKIHLDLPTTSARRNSHIFSL</sequence>
<accession>A0A2H9TMN5</accession>
<dbReference type="EMBL" id="MTSL01000085">
    <property type="protein sequence ID" value="PJF19038.1"/>
    <property type="molecule type" value="Genomic_DNA"/>
</dbReference>
<dbReference type="Pfam" id="PF08613">
    <property type="entry name" value="Cyclin"/>
    <property type="match status" value="1"/>
</dbReference>